<evidence type="ECO:0000256" key="1">
    <source>
        <dbReference type="SAM" id="MobiDB-lite"/>
    </source>
</evidence>
<keyword evidence="2" id="KW-1133">Transmembrane helix</keyword>
<dbReference type="EMBL" id="JABZFG010000002">
    <property type="protein sequence ID" value="MBW0602507.1"/>
    <property type="molecule type" value="Genomic_DNA"/>
</dbReference>
<name>A0A9Q3QFC2_9BACT</name>
<comment type="caution">
    <text evidence="3">The sequence shown here is derived from an EMBL/GenBank/DDBJ whole genome shotgun (WGS) entry which is preliminary data.</text>
</comment>
<feature type="compositionally biased region" description="Polar residues" evidence="1">
    <location>
        <begin position="415"/>
        <end position="439"/>
    </location>
</feature>
<dbReference type="AlphaFoldDB" id="A0A9Q3QFC2"/>
<feature type="compositionally biased region" description="Polar residues" evidence="1">
    <location>
        <begin position="457"/>
        <end position="477"/>
    </location>
</feature>
<dbReference type="Proteomes" id="UP000746160">
    <property type="component" value="Unassembled WGS sequence"/>
</dbReference>
<organism evidence="3 4">
    <name type="scientific">Mycoplasmopsis anatis</name>
    <dbReference type="NCBI Taxonomy" id="171279"/>
    <lineage>
        <taxon>Bacteria</taxon>
        <taxon>Bacillati</taxon>
        <taxon>Mycoplasmatota</taxon>
        <taxon>Mycoplasmoidales</taxon>
        <taxon>Metamycoplasmataceae</taxon>
        <taxon>Mycoplasmopsis</taxon>
    </lineage>
</organism>
<feature type="compositionally biased region" description="Basic and acidic residues" evidence="1">
    <location>
        <begin position="478"/>
        <end position="491"/>
    </location>
</feature>
<protein>
    <submittedName>
        <fullName evidence="3">Uncharacterized protein</fullName>
    </submittedName>
</protein>
<accession>A0A9Q3QFC2</accession>
<proteinExistence type="predicted"/>
<keyword evidence="2" id="KW-0472">Membrane</keyword>
<evidence type="ECO:0000313" key="4">
    <source>
        <dbReference type="Proteomes" id="UP000746160"/>
    </source>
</evidence>
<keyword evidence="2" id="KW-0812">Transmembrane</keyword>
<sequence length="540" mass="61113">MKKISKLILKTGAVISTPIVPVIAMSATTNENESQQNTQVFITKASLLSAKFMDLIELSIKFEGATDLNAKVKTFVVSFFSKNPDIYQKISSKQFSKEDYVSAIKKFNESTLEIVFNGSKQVVGGGEKRLKHLSDSAKKFSLNGFERLYNSLQKNGSEFSLNFTNSEGKEQTITHSSLKDLETYKSENNVEKALWEIKNNVYALSKISPVVEHAFYFDFMNKINDRAKENSELNLGLDEFLSGNVFTINDPELGAGSYAELKTKYSSNPEKLEKITKAETAFNTFVSKITNDSDPSKAQETQKFINEDMTKYKEKLKKLDDIIISKIFENTELSSLYKNAGFANPTFTDTYKSELGFSIANIELLRKLTLNSNEYNSKYEELKKYTDNLENYKDQLLNENKKLKDDISSKDNELASKNSENASLKDQLTTTNNKNNSLVSENEKLAAENASLKENKQTLTNENNSLKETNAKLTTENTQKESELKHSQDELAKVSTENRELSKSGTIKNVFWIIFLILSIVFGTLFALVSHKNRKLKKRT</sequence>
<evidence type="ECO:0000256" key="2">
    <source>
        <dbReference type="SAM" id="Phobius"/>
    </source>
</evidence>
<feature type="region of interest" description="Disordered" evidence="1">
    <location>
        <begin position="451"/>
        <end position="491"/>
    </location>
</feature>
<feature type="transmembrane region" description="Helical" evidence="2">
    <location>
        <begin position="510"/>
        <end position="529"/>
    </location>
</feature>
<gene>
    <name evidence="3" type="ORF">MADP07_00229</name>
</gene>
<feature type="region of interest" description="Disordered" evidence="1">
    <location>
        <begin position="409"/>
        <end position="439"/>
    </location>
</feature>
<dbReference type="RefSeq" id="WP_218675351.1">
    <property type="nucleotide sequence ID" value="NZ_JABZFG010000002.1"/>
</dbReference>
<reference evidence="3" key="1">
    <citation type="journal article" date="2021" name="Genes Genomics">
        <title>Comparative genomic analysis of Mycoplasma anatis strains.</title>
        <authorList>
            <person name="Zhou Q."/>
            <person name="Mai K."/>
            <person name="Yang D."/>
            <person name="Liu J."/>
            <person name="Yan Z."/>
            <person name="Luo C."/>
            <person name="Tan Y."/>
            <person name="Cao S."/>
            <person name="Zhou Q."/>
            <person name="Chen L."/>
            <person name="Chen F."/>
        </authorList>
    </citation>
    <scope>NUCLEOTIDE SEQUENCE</scope>
    <source>
        <strain evidence="3">DP07</strain>
    </source>
</reference>
<evidence type="ECO:0000313" key="3">
    <source>
        <dbReference type="EMBL" id="MBW0602507.1"/>
    </source>
</evidence>